<dbReference type="GO" id="GO:0043190">
    <property type="term" value="C:ATP-binding cassette (ABC) transporter complex"/>
    <property type="evidence" value="ECO:0007669"/>
    <property type="project" value="InterPro"/>
</dbReference>
<dbReference type="Gene3D" id="3.40.190.10">
    <property type="entry name" value="Periplasmic binding protein-like II"/>
    <property type="match status" value="1"/>
</dbReference>
<organism evidence="4 5">
    <name type="scientific">Streptomyces coryli</name>
    <dbReference type="NCBI Taxonomy" id="1128680"/>
    <lineage>
        <taxon>Bacteria</taxon>
        <taxon>Bacillati</taxon>
        <taxon>Actinomycetota</taxon>
        <taxon>Actinomycetes</taxon>
        <taxon>Kitasatosporales</taxon>
        <taxon>Streptomycetaceae</taxon>
        <taxon>Streptomyces</taxon>
    </lineage>
</organism>
<accession>A0A6G4TWM7</accession>
<dbReference type="Pfam" id="PF00496">
    <property type="entry name" value="SBP_bac_5"/>
    <property type="match status" value="1"/>
</dbReference>
<sequence>MRGAKSAKWVAGAIAVGLAATACGGSSDSGSGGGEVDPNGIFKMQGGEPQNPLVPTSTMETNGAYIAMTVFDQLTGYDSKGKLTMENAESVESKDNKTWTVKLKPDYTFHDGTPVTSDSYVDAWNWAANPKNNQTQASWFSDIKGFADVHPEKGDPKADKLAGLKVVDDTTFTIELNNPMPAFAYKLGYYAFSPQPKSFYKDPKAAGQKPVGNGAYKFVSWEHNKQIEIKKYAKYQGPNQAKNGGVIFKNYTKLEAAYEDLQSGNVDSMTQLAPRDLAKYKDDLGDRAIDQPYSATQTIVPAFYGKQFKDVDPKVLQGLSMAIDRDTITKTVLQGTRVPATGFVPSTVFGYQKNAAGDVTKYNPKKAKQLIKAGGGVPQNKISIQYNADGGHKEWVDAVCNSIRQAVKVECTGAAKTTFQADTKARDAKEVKSMYRSGWVQDYPLNMNFMQDLYGTGRAGNQSDFSSKKVDDMMAKADSAKDLDASVKAYQQVEKELVKEMPAIPLWDQKVNSGYSENVQNVEFDQHGDPVFHQVEVLKK</sequence>
<keyword evidence="2" id="KW-0732">Signal</keyword>
<dbReference type="AlphaFoldDB" id="A0A6G4TWM7"/>
<dbReference type="GO" id="GO:0042597">
    <property type="term" value="C:periplasmic space"/>
    <property type="evidence" value="ECO:0007669"/>
    <property type="project" value="UniProtKB-ARBA"/>
</dbReference>
<dbReference type="Gene3D" id="3.10.105.10">
    <property type="entry name" value="Dipeptide-binding Protein, Domain 3"/>
    <property type="match status" value="1"/>
</dbReference>
<feature type="chain" id="PRO_5039239400" evidence="2">
    <location>
        <begin position="23"/>
        <end position="540"/>
    </location>
</feature>
<comment type="caution">
    <text evidence="4">The sequence shown here is derived from an EMBL/GenBank/DDBJ whole genome shotgun (WGS) entry which is preliminary data.</text>
</comment>
<dbReference type="PANTHER" id="PTHR30290">
    <property type="entry name" value="PERIPLASMIC BINDING COMPONENT OF ABC TRANSPORTER"/>
    <property type="match status" value="1"/>
</dbReference>
<reference evidence="4 5" key="1">
    <citation type="submission" date="2020-02" db="EMBL/GenBank/DDBJ databases">
        <title>Whole-genome analyses of novel actinobacteria.</title>
        <authorList>
            <person name="Sahin N."/>
        </authorList>
    </citation>
    <scope>NUCLEOTIDE SEQUENCE [LARGE SCALE GENOMIC DNA]</scope>
    <source>
        <strain evidence="4 5">A7024</strain>
    </source>
</reference>
<feature type="region of interest" description="Disordered" evidence="1">
    <location>
        <begin position="25"/>
        <end position="51"/>
    </location>
</feature>
<dbReference type="InterPro" id="IPR030678">
    <property type="entry name" value="Peptide/Ni-bd"/>
</dbReference>
<evidence type="ECO:0000313" key="4">
    <source>
        <dbReference type="EMBL" id="NGN63447.1"/>
    </source>
</evidence>
<dbReference type="InterPro" id="IPR000914">
    <property type="entry name" value="SBP_5_dom"/>
</dbReference>
<name>A0A6G4TWM7_9ACTN</name>
<dbReference type="GO" id="GO:1904680">
    <property type="term" value="F:peptide transmembrane transporter activity"/>
    <property type="evidence" value="ECO:0007669"/>
    <property type="project" value="TreeGrafter"/>
</dbReference>
<dbReference type="Gene3D" id="3.90.76.10">
    <property type="entry name" value="Dipeptide-binding Protein, Domain 1"/>
    <property type="match status" value="1"/>
</dbReference>
<evidence type="ECO:0000259" key="3">
    <source>
        <dbReference type="Pfam" id="PF00496"/>
    </source>
</evidence>
<gene>
    <name evidence="4" type="ORF">G5C51_05955</name>
</gene>
<feature type="domain" description="Solute-binding protein family 5" evidence="3">
    <location>
        <begin position="87"/>
        <end position="460"/>
    </location>
</feature>
<dbReference type="Proteomes" id="UP000481583">
    <property type="component" value="Unassembled WGS sequence"/>
</dbReference>
<dbReference type="CDD" id="cd00995">
    <property type="entry name" value="PBP2_NikA_DppA_OppA_like"/>
    <property type="match status" value="1"/>
</dbReference>
<dbReference type="GO" id="GO:0015833">
    <property type="term" value="P:peptide transport"/>
    <property type="evidence" value="ECO:0007669"/>
    <property type="project" value="TreeGrafter"/>
</dbReference>
<dbReference type="InterPro" id="IPR039424">
    <property type="entry name" value="SBP_5"/>
</dbReference>
<dbReference type="PIRSF" id="PIRSF002741">
    <property type="entry name" value="MppA"/>
    <property type="match status" value="1"/>
</dbReference>
<dbReference type="EMBL" id="JAAKZV010000015">
    <property type="protein sequence ID" value="NGN63447.1"/>
    <property type="molecule type" value="Genomic_DNA"/>
</dbReference>
<evidence type="ECO:0000313" key="5">
    <source>
        <dbReference type="Proteomes" id="UP000481583"/>
    </source>
</evidence>
<protein>
    <submittedName>
        <fullName evidence="4">ABC transporter substrate-binding protein</fullName>
    </submittedName>
</protein>
<dbReference type="SUPFAM" id="SSF53850">
    <property type="entry name" value="Periplasmic binding protein-like II"/>
    <property type="match status" value="1"/>
</dbReference>
<feature type="signal peptide" evidence="2">
    <location>
        <begin position="1"/>
        <end position="22"/>
    </location>
</feature>
<dbReference type="PANTHER" id="PTHR30290:SF83">
    <property type="entry name" value="ABC TRANSPORTER SUBSTRATE-BINDING PROTEIN"/>
    <property type="match status" value="1"/>
</dbReference>
<evidence type="ECO:0000256" key="2">
    <source>
        <dbReference type="SAM" id="SignalP"/>
    </source>
</evidence>
<dbReference type="RefSeq" id="WP_165232851.1">
    <property type="nucleotide sequence ID" value="NZ_JAAKZV010000015.1"/>
</dbReference>
<proteinExistence type="predicted"/>
<dbReference type="PROSITE" id="PS51257">
    <property type="entry name" value="PROKAR_LIPOPROTEIN"/>
    <property type="match status" value="1"/>
</dbReference>
<evidence type="ECO:0000256" key="1">
    <source>
        <dbReference type="SAM" id="MobiDB-lite"/>
    </source>
</evidence>
<keyword evidence="5" id="KW-1185">Reference proteome</keyword>